<gene>
    <name evidence="2" type="ORF">PSHT_10846</name>
</gene>
<dbReference type="Proteomes" id="UP000238274">
    <property type="component" value="Unassembled WGS sequence"/>
</dbReference>
<keyword evidence="3" id="KW-1185">Reference proteome</keyword>
<protein>
    <submittedName>
        <fullName evidence="2">Uncharacterized protein</fullName>
    </submittedName>
</protein>
<reference evidence="2 3" key="1">
    <citation type="submission" date="2017-12" db="EMBL/GenBank/DDBJ databases">
        <title>Gene loss provides genomic basis for host adaptation in cereal stripe rust fungi.</title>
        <authorList>
            <person name="Xia C."/>
        </authorList>
    </citation>
    <scope>NUCLEOTIDE SEQUENCE [LARGE SCALE GENOMIC DNA]</scope>
    <source>
        <strain evidence="2 3">93TX-2</strain>
    </source>
</reference>
<feature type="region of interest" description="Disordered" evidence="1">
    <location>
        <begin position="203"/>
        <end position="225"/>
    </location>
</feature>
<dbReference type="VEuPathDB" id="FungiDB:PSTT_14221"/>
<dbReference type="PANTHER" id="PTHR10033:SF0">
    <property type="entry name" value="CALSEQUESTRIN"/>
    <property type="match status" value="1"/>
</dbReference>
<evidence type="ECO:0000256" key="1">
    <source>
        <dbReference type="SAM" id="MobiDB-lite"/>
    </source>
</evidence>
<dbReference type="VEuPathDB" id="FungiDB:PSHT_10846"/>
<reference evidence="3" key="2">
    <citation type="journal article" date="2018" name="BMC Genomics">
        <title>Genomic insights into host adaptation between the wheat stripe rust pathogen (Puccinia striiformis f. sp. tritici) and the barley stripe rust pathogen (Puccinia striiformis f. sp. hordei).</title>
        <authorList>
            <person name="Xia C."/>
            <person name="Wang M."/>
            <person name="Yin C."/>
            <person name="Cornejo O.E."/>
            <person name="Hulbert S.H."/>
            <person name="Chen X."/>
        </authorList>
    </citation>
    <scope>NUCLEOTIDE SEQUENCE [LARGE SCALE GENOMIC DNA]</scope>
    <source>
        <strain evidence="3">93TX-2</strain>
    </source>
</reference>
<comment type="caution">
    <text evidence="2">The sequence shown here is derived from an EMBL/GenBank/DDBJ whole genome shotgun (WGS) entry which is preliminary data.</text>
</comment>
<dbReference type="PANTHER" id="PTHR10033">
    <property type="entry name" value="CALSEQUESTRIN"/>
    <property type="match status" value="1"/>
</dbReference>
<feature type="compositionally biased region" description="Low complexity" evidence="1">
    <location>
        <begin position="1"/>
        <end position="16"/>
    </location>
</feature>
<feature type="compositionally biased region" description="Basic residues" evidence="1">
    <location>
        <begin position="17"/>
        <end position="34"/>
    </location>
</feature>
<dbReference type="GO" id="GO:0005509">
    <property type="term" value="F:calcium ion binding"/>
    <property type="evidence" value="ECO:0007669"/>
    <property type="project" value="TreeGrafter"/>
</dbReference>
<feature type="compositionally biased region" description="Polar residues" evidence="1">
    <location>
        <begin position="47"/>
        <end position="57"/>
    </location>
</feature>
<feature type="compositionally biased region" description="Acidic residues" evidence="1">
    <location>
        <begin position="204"/>
        <end position="220"/>
    </location>
</feature>
<name>A0A2S4V6U6_9BASI</name>
<evidence type="ECO:0000313" key="2">
    <source>
        <dbReference type="EMBL" id="POW05262.1"/>
    </source>
</evidence>
<reference evidence="3" key="3">
    <citation type="journal article" date="2018" name="Mol. Plant Microbe Interact.">
        <title>Genome sequence resources for the wheat stripe rust pathogen (Puccinia striiformis f. sp. tritici) and the barley stripe rust pathogen (Puccinia striiformis f. sp. hordei).</title>
        <authorList>
            <person name="Xia C."/>
            <person name="Wang M."/>
            <person name="Yin C."/>
            <person name="Cornejo O.E."/>
            <person name="Hulbert S.H."/>
            <person name="Chen X."/>
        </authorList>
    </citation>
    <scope>NUCLEOTIDE SEQUENCE [LARGE SCALE GENOMIC DNA]</scope>
    <source>
        <strain evidence="3">93TX-2</strain>
    </source>
</reference>
<evidence type="ECO:0000313" key="3">
    <source>
        <dbReference type="Proteomes" id="UP000238274"/>
    </source>
</evidence>
<dbReference type="GO" id="GO:0051279">
    <property type="term" value="P:regulation of release of sequestered calcium ion into cytosol"/>
    <property type="evidence" value="ECO:0007669"/>
    <property type="project" value="TreeGrafter"/>
</dbReference>
<sequence length="338" mass="38184">MVSTRSNPSNQSPSRSSHGRPGGRKSGSRGRKQPQRQSNANEEDQETNSSTNHSNLPYSGLTLENYESLLPSWTDKQLRQVLGRQKGGSSQIPPEVKEALLFHKMNYNKIKLMLALIGKVSAKTVNSWLGEDGPSRKKSNWNRYVAYSKESANTPVPPKGCPYGWDERNGHLGGAWKLLPEDSQMVFDAKVFRHFSKIPIAYDGEVDEDDEDNENDDEREPLDGNTAKQLISQEEEEKYQPLYENLVNHEKVKLMLSGKQPDKPNSKKEKQVTDHIIRINSELFTLSTACNLTYYLLVSTRYPGPGSFCKELSNDSTWLQVAHEKWSAEATFEAYSQG</sequence>
<feature type="region of interest" description="Disordered" evidence="1">
    <location>
        <begin position="1"/>
        <end position="59"/>
    </location>
</feature>
<dbReference type="EMBL" id="PKSM01000173">
    <property type="protein sequence ID" value="POW05262.1"/>
    <property type="molecule type" value="Genomic_DNA"/>
</dbReference>
<proteinExistence type="predicted"/>
<dbReference type="OrthoDB" id="2506374at2759"/>
<dbReference type="AlphaFoldDB" id="A0A2S4V6U6"/>
<organism evidence="2 3">
    <name type="scientific">Puccinia striiformis</name>
    <dbReference type="NCBI Taxonomy" id="27350"/>
    <lineage>
        <taxon>Eukaryota</taxon>
        <taxon>Fungi</taxon>
        <taxon>Dikarya</taxon>
        <taxon>Basidiomycota</taxon>
        <taxon>Pucciniomycotina</taxon>
        <taxon>Pucciniomycetes</taxon>
        <taxon>Pucciniales</taxon>
        <taxon>Pucciniaceae</taxon>
        <taxon>Puccinia</taxon>
    </lineage>
</organism>
<accession>A0A2S4V6U6</accession>